<dbReference type="Pfam" id="PF10931">
    <property type="entry name" value="DUF2735"/>
    <property type="match status" value="1"/>
</dbReference>
<reference evidence="1" key="1">
    <citation type="journal article" date="2014" name="Int. J. Syst. Evol. Microbiol.">
        <title>Complete genome sequence of Corynebacterium casei LMG S-19264T (=DSM 44701T), isolated from a smear-ripened cheese.</title>
        <authorList>
            <consortium name="US DOE Joint Genome Institute (JGI-PGF)"/>
            <person name="Walter F."/>
            <person name="Albersmeier A."/>
            <person name="Kalinowski J."/>
            <person name="Ruckert C."/>
        </authorList>
    </citation>
    <scope>NUCLEOTIDE SEQUENCE</scope>
    <source>
        <strain evidence="1">CGMCC 1.15493</strain>
    </source>
</reference>
<protein>
    <recommendedName>
        <fullName evidence="3">DUF2735 domain-containing protein</fullName>
    </recommendedName>
</protein>
<accession>A0A917D8A9</accession>
<comment type="caution">
    <text evidence="1">The sequence shown here is derived from an EMBL/GenBank/DDBJ whole genome shotgun (WGS) entry which is preliminary data.</text>
</comment>
<evidence type="ECO:0008006" key="3">
    <source>
        <dbReference type="Google" id="ProtNLM"/>
    </source>
</evidence>
<gene>
    <name evidence="1" type="ORF">GCM10011335_06760</name>
</gene>
<dbReference type="EMBL" id="BMJJ01000001">
    <property type="protein sequence ID" value="GGD06442.1"/>
    <property type="molecule type" value="Genomic_DNA"/>
</dbReference>
<evidence type="ECO:0000313" key="2">
    <source>
        <dbReference type="Proteomes" id="UP000613160"/>
    </source>
</evidence>
<dbReference type="InterPro" id="IPR021232">
    <property type="entry name" value="DUF2735"/>
</dbReference>
<dbReference type="Proteomes" id="UP000613160">
    <property type="component" value="Unassembled WGS sequence"/>
</dbReference>
<dbReference type="RefSeq" id="WP_188849121.1">
    <property type="nucleotide sequence ID" value="NZ_BMJJ01000001.1"/>
</dbReference>
<organism evidence="1 2">
    <name type="scientific">Aureimonas glaciei</name>
    <dbReference type="NCBI Taxonomy" id="1776957"/>
    <lineage>
        <taxon>Bacteria</taxon>
        <taxon>Pseudomonadati</taxon>
        <taxon>Pseudomonadota</taxon>
        <taxon>Alphaproteobacteria</taxon>
        <taxon>Hyphomicrobiales</taxon>
        <taxon>Aurantimonadaceae</taxon>
        <taxon>Aureimonas</taxon>
    </lineage>
</organism>
<sequence length="60" mass="6717">MAATDHRPTATIYAFPKRDRFAERRELAEKAAVAEIGSYAACDSWYHEAALTDADKTRLS</sequence>
<reference evidence="1" key="2">
    <citation type="submission" date="2020-09" db="EMBL/GenBank/DDBJ databases">
        <authorList>
            <person name="Sun Q."/>
            <person name="Zhou Y."/>
        </authorList>
    </citation>
    <scope>NUCLEOTIDE SEQUENCE</scope>
    <source>
        <strain evidence="1">CGMCC 1.15493</strain>
    </source>
</reference>
<name>A0A917D8A9_9HYPH</name>
<proteinExistence type="predicted"/>
<dbReference type="AlphaFoldDB" id="A0A917D8A9"/>
<keyword evidence="2" id="KW-1185">Reference proteome</keyword>
<evidence type="ECO:0000313" key="1">
    <source>
        <dbReference type="EMBL" id="GGD06442.1"/>
    </source>
</evidence>